<accession>A0AAE7RAZ4</accession>
<dbReference type="KEGG" id="vg:80832454"/>
<sequence>MLVCPAKTFRMESRWCLMAPDEYLFEASLPEHLPEADKQAILALEVGQSFLNEFSRFTRVQ</sequence>
<reference evidence="1 2" key="1">
    <citation type="submission" date="2020-12" db="EMBL/GenBank/DDBJ databases">
        <title>Genomic analysis of Aeromonas hydrophila bacteriophages isolated in striped catfish farms in the Mekong Delta, Vietnam.</title>
        <authorList>
            <person name="Hoang H.A."/>
            <person name="Quang V.T."/>
            <person name="Phi N.L."/>
            <person name="Thi X.T."/>
            <person name="Nguyen N.H."/>
        </authorList>
    </citation>
    <scope>NUCLEOTIDE SEQUENCE [LARGE SCALE GENOMIC DNA]</scope>
</reference>
<organism evidence="1 2">
    <name type="scientific">Aeromonas phage PVN03</name>
    <dbReference type="NCBI Taxonomy" id="2822864"/>
    <lineage>
        <taxon>Viruses</taxon>
        <taxon>Duplodnaviria</taxon>
        <taxon>Heunggongvirae</taxon>
        <taxon>Uroviricota</taxon>
        <taxon>Caudoviricetes</taxon>
        <taxon>Chaseviridae</taxon>
        <taxon>Nefertitivirinae</taxon>
        <taxon>Phayathaivirus</taxon>
        <taxon>Phayathaivirus PVN03</taxon>
    </lineage>
</organism>
<name>A0AAE7RAZ4_9CAUD</name>
<dbReference type="Proteomes" id="UP000827344">
    <property type="component" value="Segment"/>
</dbReference>
<proteinExistence type="predicted"/>
<dbReference type="EMBL" id="MW380983">
    <property type="protein sequence ID" value="QTQ06801.1"/>
    <property type="molecule type" value="Genomic_DNA"/>
</dbReference>
<protein>
    <submittedName>
        <fullName evidence="1">Uncharacterized protein</fullName>
    </submittedName>
</protein>
<dbReference type="GeneID" id="80832454"/>
<evidence type="ECO:0000313" key="2">
    <source>
        <dbReference type="Proteomes" id="UP000827344"/>
    </source>
</evidence>
<keyword evidence="2" id="KW-1185">Reference proteome</keyword>
<dbReference type="RefSeq" id="YP_010845301.1">
    <property type="nucleotide sequence ID" value="NC_079188.1"/>
</dbReference>
<evidence type="ECO:0000313" key="1">
    <source>
        <dbReference type="EMBL" id="QTQ06801.1"/>
    </source>
</evidence>